<reference evidence="4" key="1">
    <citation type="journal article" date="2020" name="mSystems">
        <title>Genome- and Community-Level Interaction Insights into Carbon Utilization and Element Cycling Functions of Hydrothermarchaeota in Hydrothermal Sediment.</title>
        <authorList>
            <person name="Zhou Z."/>
            <person name="Liu Y."/>
            <person name="Xu W."/>
            <person name="Pan J."/>
            <person name="Luo Z.H."/>
            <person name="Li M."/>
        </authorList>
    </citation>
    <scope>NUCLEOTIDE SEQUENCE [LARGE SCALE GENOMIC DNA]</scope>
    <source>
        <strain evidence="4">SpSt-757</strain>
    </source>
</reference>
<evidence type="ECO:0000256" key="2">
    <source>
        <dbReference type="ARBA" id="ARBA00023295"/>
    </source>
</evidence>
<accession>A0A7V3J9I0</accession>
<keyword evidence="2" id="KW-0326">Glycosidase</keyword>
<dbReference type="PANTHER" id="PTHR12304">
    <property type="entry name" value="INOSINE-URIDINE PREFERRING NUCLEOSIDE HYDROLASE"/>
    <property type="match status" value="1"/>
</dbReference>
<dbReference type="Gene3D" id="3.90.245.10">
    <property type="entry name" value="Ribonucleoside hydrolase-like"/>
    <property type="match status" value="1"/>
</dbReference>
<dbReference type="GO" id="GO:0005829">
    <property type="term" value="C:cytosol"/>
    <property type="evidence" value="ECO:0007669"/>
    <property type="project" value="TreeGrafter"/>
</dbReference>
<protein>
    <submittedName>
        <fullName evidence="4">Nucleoside hydrolase</fullName>
    </submittedName>
</protein>
<dbReference type="GO" id="GO:0006152">
    <property type="term" value="P:purine nucleoside catabolic process"/>
    <property type="evidence" value="ECO:0007669"/>
    <property type="project" value="TreeGrafter"/>
</dbReference>
<dbReference type="GO" id="GO:0008477">
    <property type="term" value="F:purine nucleosidase activity"/>
    <property type="evidence" value="ECO:0007669"/>
    <property type="project" value="TreeGrafter"/>
</dbReference>
<dbReference type="EMBL" id="DTGG01000016">
    <property type="protein sequence ID" value="HFZ08573.1"/>
    <property type="molecule type" value="Genomic_DNA"/>
</dbReference>
<gene>
    <name evidence="4" type="ORF">ENV41_00365</name>
</gene>
<evidence type="ECO:0000259" key="3">
    <source>
        <dbReference type="Pfam" id="PF01156"/>
    </source>
</evidence>
<dbReference type="InterPro" id="IPR023186">
    <property type="entry name" value="IUNH"/>
</dbReference>
<evidence type="ECO:0000256" key="1">
    <source>
        <dbReference type="ARBA" id="ARBA00022801"/>
    </source>
</evidence>
<dbReference type="InterPro" id="IPR001910">
    <property type="entry name" value="Inosine/uridine_hydrolase_dom"/>
</dbReference>
<name>A0A7V3J9I0_UNCC3</name>
<keyword evidence="1 4" id="KW-0378">Hydrolase</keyword>
<dbReference type="PANTHER" id="PTHR12304:SF4">
    <property type="entry name" value="URIDINE NUCLEOSIDASE"/>
    <property type="match status" value="1"/>
</dbReference>
<dbReference type="InterPro" id="IPR036452">
    <property type="entry name" value="Ribo_hydro-like"/>
</dbReference>
<comment type="caution">
    <text evidence="4">The sequence shown here is derived from an EMBL/GenBank/DDBJ whole genome shotgun (WGS) entry which is preliminary data.</text>
</comment>
<dbReference type="AlphaFoldDB" id="A0A7V3J9I0"/>
<proteinExistence type="predicted"/>
<organism evidence="4">
    <name type="scientific">candidate division CPR3 bacterium</name>
    <dbReference type="NCBI Taxonomy" id="2268181"/>
    <lineage>
        <taxon>Bacteria</taxon>
        <taxon>Bacteria division CPR3</taxon>
    </lineage>
</organism>
<evidence type="ECO:0000313" key="4">
    <source>
        <dbReference type="EMBL" id="HFZ08573.1"/>
    </source>
</evidence>
<dbReference type="SUPFAM" id="SSF53590">
    <property type="entry name" value="Nucleoside hydrolase"/>
    <property type="match status" value="1"/>
</dbReference>
<dbReference type="Pfam" id="PF01156">
    <property type="entry name" value="IU_nuc_hydro"/>
    <property type="match status" value="1"/>
</dbReference>
<sequence length="320" mass="35241">MRRIIIDTDIGTYYDDAFAVLLAAHSPELKLEGVTTVYGDTILRAKIARKVLNVAGKSEIPVFAGCGKPLKGNALMFGWEGTNILDTSDESLRPSQGHAVDFIVDRILANPGEITVITLGALTNIAVALAKEPSIAKKIQELIIMGGVIVPVVDQKGIRRSPIEEYNLNNDPIAAEIVFNSGAPITLIPIDVTLKVPLKPEQISLIKATNKPVPKLVSNILEVWPEQERQIYLSVGIPTEFTGIWLHDPLTVGVSIDRTFVTTARLHVDVEYAPTPIERDLLIRNDILRTIPKKKEPNMDVAVDVQAERFTEFFTQRIIA</sequence>
<feature type="domain" description="Inosine/uridine-preferring nucleoside hydrolase" evidence="3">
    <location>
        <begin position="4"/>
        <end position="311"/>
    </location>
</feature>